<organism evidence="3 4">
    <name type="scientific">Novosphingobium sediminicola</name>
    <dbReference type="NCBI Taxonomy" id="563162"/>
    <lineage>
        <taxon>Bacteria</taxon>
        <taxon>Pseudomonadati</taxon>
        <taxon>Pseudomonadota</taxon>
        <taxon>Alphaproteobacteria</taxon>
        <taxon>Sphingomonadales</taxon>
        <taxon>Sphingomonadaceae</taxon>
        <taxon>Novosphingobium</taxon>
    </lineage>
</organism>
<gene>
    <name evidence="3" type="ORF">GGR38_003184</name>
</gene>
<dbReference type="InterPro" id="IPR036249">
    <property type="entry name" value="Thioredoxin-like_sf"/>
</dbReference>
<dbReference type="Gene3D" id="3.40.30.10">
    <property type="entry name" value="Glutaredoxin"/>
    <property type="match status" value="1"/>
</dbReference>
<dbReference type="PROSITE" id="PS51352">
    <property type="entry name" value="THIOREDOXIN_2"/>
    <property type="match status" value="1"/>
</dbReference>
<reference evidence="3 4" key="1">
    <citation type="submission" date="2020-08" db="EMBL/GenBank/DDBJ databases">
        <title>Genomic Encyclopedia of Type Strains, Phase IV (KMG-IV): sequencing the most valuable type-strain genomes for metagenomic binning, comparative biology and taxonomic classification.</title>
        <authorList>
            <person name="Goeker M."/>
        </authorList>
    </citation>
    <scope>NUCLEOTIDE SEQUENCE [LARGE SCALE GENOMIC DNA]</scope>
    <source>
        <strain evidence="3 4">DSM 27057</strain>
    </source>
</reference>
<feature type="chain" id="PRO_5030870665" evidence="1">
    <location>
        <begin position="20"/>
        <end position="168"/>
    </location>
</feature>
<sequence>MRFFLAAAAAALVAAPAMAAPAPRLPEASFAALPQPLPLPYDEAADAHKDVTAAIARAKKEHKLVIVDLGGNWCPDCRILAATMALPSLNPWLKKHYELVTVDVGRYTKNLDIGATYGVTRPKGVPALFIVDPRTNKLLNPTTSVTALSDARSMTPQALADWLAQWTK</sequence>
<feature type="signal peptide" evidence="1">
    <location>
        <begin position="1"/>
        <end position="19"/>
    </location>
</feature>
<dbReference type="GO" id="GO:0016853">
    <property type="term" value="F:isomerase activity"/>
    <property type="evidence" value="ECO:0007669"/>
    <property type="project" value="UniProtKB-KW"/>
</dbReference>
<evidence type="ECO:0000259" key="2">
    <source>
        <dbReference type="PROSITE" id="PS51352"/>
    </source>
</evidence>
<dbReference type="SUPFAM" id="SSF52833">
    <property type="entry name" value="Thioredoxin-like"/>
    <property type="match status" value="1"/>
</dbReference>
<dbReference type="Pfam" id="PF13899">
    <property type="entry name" value="Thioredoxin_7"/>
    <property type="match status" value="1"/>
</dbReference>
<evidence type="ECO:0000313" key="4">
    <source>
        <dbReference type="Proteomes" id="UP000548867"/>
    </source>
</evidence>
<accession>A0A7W6CNI3</accession>
<evidence type="ECO:0000313" key="3">
    <source>
        <dbReference type="EMBL" id="MBB3956226.1"/>
    </source>
</evidence>
<protein>
    <submittedName>
        <fullName evidence="3">Thiol-disulfide isomerase/thioredoxin</fullName>
    </submittedName>
</protein>
<dbReference type="CDD" id="cd02947">
    <property type="entry name" value="TRX_family"/>
    <property type="match status" value="1"/>
</dbReference>
<feature type="domain" description="Thioredoxin" evidence="2">
    <location>
        <begin position="11"/>
        <end position="168"/>
    </location>
</feature>
<keyword evidence="3" id="KW-0413">Isomerase</keyword>
<dbReference type="Proteomes" id="UP000548867">
    <property type="component" value="Unassembled WGS sequence"/>
</dbReference>
<keyword evidence="4" id="KW-1185">Reference proteome</keyword>
<dbReference type="EMBL" id="JACIDX010000012">
    <property type="protein sequence ID" value="MBB3956226.1"/>
    <property type="molecule type" value="Genomic_DNA"/>
</dbReference>
<keyword evidence="1" id="KW-0732">Signal</keyword>
<name>A0A7W6CNI3_9SPHN</name>
<comment type="caution">
    <text evidence="3">The sequence shown here is derived from an EMBL/GenBank/DDBJ whole genome shotgun (WGS) entry which is preliminary data.</text>
</comment>
<dbReference type="RefSeq" id="WP_183627134.1">
    <property type="nucleotide sequence ID" value="NZ_JACIDX010000012.1"/>
</dbReference>
<proteinExistence type="predicted"/>
<dbReference type="AlphaFoldDB" id="A0A7W6CNI3"/>
<dbReference type="InterPro" id="IPR013766">
    <property type="entry name" value="Thioredoxin_domain"/>
</dbReference>
<evidence type="ECO:0000256" key="1">
    <source>
        <dbReference type="SAM" id="SignalP"/>
    </source>
</evidence>